<proteinExistence type="predicted"/>
<dbReference type="Pfam" id="PF04221">
    <property type="entry name" value="RelB"/>
    <property type="match status" value="1"/>
</dbReference>
<dbReference type="EMBL" id="BLYJ01000043">
    <property type="protein sequence ID" value="GFO89340.1"/>
    <property type="molecule type" value="Genomic_DNA"/>
</dbReference>
<dbReference type="InterPro" id="IPR013321">
    <property type="entry name" value="Arc_rbn_hlx_hlx"/>
</dbReference>
<dbReference type="Gene3D" id="1.10.1220.10">
    <property type="entry name" value="Met repressor-like"/>
    <property type="match status" value="1"/>
</dbReference>
<evidence type="ECO:0000313" key="1">
    <source>
        <dbReference type="EMBL" id="GFO89340.1"/>
    </source>
</evidence>
<dbReference type="InterPro" id="IPR007337">
    <property type="entry name" value="RelB/DinJ"/>
</dbReference>
<organism evidence="1 2">
    <name type="scientific">Butyricicoccus faecihominis</name>
    <dbReference type="NCBI Taxonomy" id="1712515"/>
    <lineage>
        <taxon>Bacteria</taxon>
        <taxon>Bacillati</taxon>
        <taxon>Bacillota</taxon>
        <taxon>Clostridia</taxon>
        <taxon>Eubacteriales</taxon>
        <taxon>Butyricicoccaceae</taxon>
        <taxon>Butyricicoccus</taxon>
    </lineage>
</organism>
<evidence type="ECO:0000313" key="2">
    <source>
        <dbReference type="Proteomes" id="UP000620147"/>
    </source>
</evidence>
<keyword evidence="2" id="KW-1185">Reference proteome</keyword>
<accession>A0ABQ1E2Z1</accession>
<dbReference type="Proteomes" id="UP000620147">
    <property type="component" value="Unassembled WGS sequence"/>
</dbReference>
<gene>
    <name evidence="1" type="ORF">BUFA31_25040</name>
</gene>
<sequence length="101" mass="11247">MAMDATLQIRIDSAVKEQVEALYRSMGTSFAEAVRMFAQQSLQEGGMPFRPSLRAWDDMSETEISEKLSRSSEDIAAGRISAQCDMDAKVKELLQSRAARI</sequence>
<name>A0ABQ1E2Z1_9FIRM</name>
<protein>
    <recommendedName>
        <fullName evidence="3">Type II toxin-antitoxin system antitoxin, RelB/DinJ family</fullName>
    </recommendedName>
</protein>
<evidence type="ECO:0008006" key="3">
    <source>
        <dbReference type="Google" id="ProtNLM"/>
    </source>
</evidence>
<dbReference type="RefSeq" id="WP_118730091.1">
    <property type="nucleotide sequence ID" value="NZ_BLYJ01000043.1"/>
</dbReference>
<dbReference type="NCBIfam" id="TIGR02384">
    <property type="entry name" value="RelB_DinJ"/>
    <property type="match status" value="1"/>
</dbReference>
<reference evidence="1 2" key="1">
    <citation type="submission" date="2020-06" db="EMBL/GenBank/DDBJ databases">
        <title>Characterization of fructooligosaccharide metabolism and fructooligosaccharide-degrading enzymes in human commensal butyrate producers.</title>
        <authorList>
            <person name="Tanno H."/>
            <person name="Fujii T."/>
            <person name="Hirano K."/>
            <person name="Maeno S."/>
            <person name="Tonozuka T."/>
            <person name="Sakamoto M."/>
            <person name="Ohkuma M."/>
            <person name="Tochio T."/>
            <person name="Endo A."/>
        </authorList>
    </citation>
    <scope>NUCLEOTIDE SEQUENCE [LARGE SCALE GENOMIC DNA]</scope>
    <source>
        <strain evidence="1 2">JCM 31056</strain>
    </source>
</reference>
<comment type="caution">
    <text evidence="1">The sequence shown here is derived from an EMBL/GenBank/DDBJ whole genome shotgun (WGS) entry which is preliminary data.</text>
</comment>